<evidence type="ECO:0000256" key="3">
    <source>
        <dbReference type="ARBA" id="ARBA00023136"/>
    </source>
</evidence>
<dbReference type="CDD" id="cd13580">
    <property type="entry name" value="PBP2_AlgQ_like_1"/>
    <property type="match status" value="1"/>
</dbReference>
<organism evidence="8 9">
    <name type="scientific">Xylanibacillus composti</name>
    <dbReference type="NCBI Taxonomy" id="1572762"/>
    <lineage>
        <taxon>Bacteria</taxon>
        <taxon>Bacillati</taxon>
        <taxon>Bacillota</taxon>
        <taxon>Bacilli</taxon>
        <taxon>Bacillales</taxon>
        <taxon>Paenibacillaceae</taxon>
        <taxon>Xylanibacillus</taxon>
    </lineage>
</organism>
<evidence type="ECO:0000256" key="4">
    <source>
        <dbReference type="ARBA" id="ARBA00023139"/>
    </source>
</evidence>
<dbReference type="Gene3D" id="3.40.190.10">
    <property type="entry name" value="Periplasmic binding protein-like II"/>
    <property type="match status" value="2"/>
</dbReference>
<keyword evidence="2 7" id="KW-0732">Signal</keyword>
<evidence type="ECO:0000256" key="2">
    <source>
        <dbReference type="ARBA" id="ARBA00022729"/>
    </source>
</evidence>
<dbReference type="PANTHER" id="PTHR43649:SF33">
    <property type="entry name" value="POLYGALACTURONAN_RHAMNOGALACTURONAN-BINDING PROTEIN YTCQ"/>
    <property type="match status" value="1"/>
</dbReference>
<sequence>MGNKKKWFILLCVMALTLSVFAGCASNGNNSASNDGNTGNTGSDANAGGNEASNDPVQIEIMLPMKEKEVPSDRLELLIEEMTNTELTFQWVPDGNYEEKLNAAFATNSLPQVVYMKNQNTFTQYKEAMRDGQFWEIGPYLQEFEGLSKLKDSILENTKVDGKIYTLYLGRPLARQGIIYRKDWADNLGLKEPKNVDDVYEMLRAFTEDDPDGNNQNDTIGLADREDLVYGAFKTVTSWFNAPNNWGEKDGQLLPEFMFDEYFEAMDWMKQVHSNGYMNKEFPVTSKEDQRNLFYNGTAGMYVGSLQDVNVLYSETKKNFPDMELDVAAIIEGPNGDFGMWTIPGYGNLIMFPKSAIETEEELRDILGFFDKQMTAELANLMYWGIEGEHYEVVDGGAKEYLDKADLIAREVKGYKDSLIGEPETNGRYDGYHELEPRVKVEQLILEMDQHLILDPTASLDSATYAESGIRLQELINDATFRYILGDIDRDGFQQAVDNWRSQGGDKMIEEFNAAWQASK</sequence>
<keyword evidence="9" id="KW-1185">Reference proteome</keyword>
<keyword evidence="3" id="KW-0472">Membrane</keyword>
<gene>
    <name evidence="8" type="primary">ytcQ_1</name>
    <name evidence="8" type="ORF">XYCOK13_33630</name>
</gene>
<evidence type="ECO:0000256" key="5">
    <source>
        <dbReference type="ARBA" id="ARBA00023288"/>
    </source>
</evidence>
<dbReference type="PROSITE" id="PS51257">
    <property type="entry name" value="PROKAR_LIPOPROTEIN"/>
    <property type="match status" value="1"/>
</dbReference>
<feature type="compositionally biased region" description="Low complexity" evidence="6">
    <location>
        <begin position="29"/>
        <end position="50"/>
    </location>
</feature>
<evidence type="ECO:0000256" key="7">
    <source>
        <dbReference type="SAM" id="SignalP"/>
    </source>
</evidence>
<feature type="region of interest" description="Disordered" evidence="6">
    <location>
        <begin position="29"/>
        <end position="53"/>
    </location>
</feature>
<dbReference type="InterPro" id="IPR006059">
    <property type="entry name" value="SBP"/>
</dbReference>
<dbReference type="PANTHER" id="PTHR43649">
    <property type="entry name" value="ARABINOSE-BINDING PROTEIN-RELATED"/>
    <property type="match status" value="1"/>
</dbReference>
<evidence type="ECO:0000256" key="6">
    <source>
        <dbReference type="SAM" id="MobiDB-lite"/>
    </source>
</evidence>
<dbReference type="InterPro" id="IPR050490">
    <property type="entry name" value="Bact_solute-bd_prot1"/>
</dbReference>
<dbReference type="AlphaFoldDB" id="A0A8J4H7S2"/>
<name>A0A8J4H7S2_9BACL</name>
<feature type="chain" id="PRO_5038735123" evidence="7">
    <location>
        <begin position="23"/>
        <end position="520"/>
    </location>
</feature>
<feature type="signal peptide" evidence="7">
    <location>
        <begin position="1"/>
        <end position="22"/>
    </location>
</feature>
<evidence type="ECO:0000256" key="1">
    <source>
        <dbReference type="ARBA" id="ARBA00022475"/>
    </source>
</evidence>
<dbReference type="RefSeq" id="WP_213413359.1">
    <property type="nucleotide sequence ID" value="NZ_BOVK01000051.1"/>
</dbReference>
<dbReference type="SUPFAM" id="SSF53850">
    <property type="entry name" value="Periplasmic binding protein-like II"/>
    <property type="match status" value="1"/>
</dbReference>
<dbReference type="Proteomes" id="UP000677918">
    <property type="component" value="Unassembled WGS sequence"/>
</dbReference>
<evidence type="ECO:0000313" key="8">
    <source>
        <dbReference type="EMBL" id="GIQ70539.1"/>
    </source>
</evidence>
<dbReference type="EMBL" id="BOVK01000051">
    <property type="protein sequence ID" value="GIQ70539.1"/>
    <property type="molecule type" value="Genomic_DNA"/>
</dbReference>
<accession>A0A8J4H7S2</accession>
<reference evidence="8" key="1">
    <citation type="submission" date="2021-04" db="EMBL/GenBank/DDBJ databases">
        <title>Draft genome sequence of Xylanibacillus composti strain K13.</title>
        <authorList>
            <person name="Uke A."/>
            <person name="Chhe C."/>
            <person name="Baramee S."/>
            <person name="Kosugi A."/>
        </authorList>
    </citation>
    <scope>NUCLEOTIDE SEQUENCE</scope>
    <source>
        <strain evidence="8">K13</strain>
    </source>
</reference>
<dbReference type="Pfam" id="PF01547">
    <property type="entry name" value="SBP_bac_1"/>
    <property type="match status" value="1"/>
</dbReference>
<keyword evidence="5" id="KW-0449">Lipoprotein</keyword>
<keyword evidence="4" id="KW-0564">Palmitate</keyword>
<keyword evidence="1" id="KW-1003">Cell membrane</keyword>
<proteinExistence type="predicted"/>
<protein>
    <submittedName>
        <fullName evidence="8">Putative ABC transporter peptide-binding protein YtcQ</fullName>
    </submittedName>
</protein>
<comment type="caution">
    <text evidence="8">The sequence shown here is derived from an EMBL/GenBank/DDBJ whole genome shotgun (WGS) entry which is preliminary data.</text>
</comment>
<evidence type="ECO:0000313" key="9">
    <source>
        <dbReference type="Proteomes" id="UP000677918"/>
    </source>
</evidence>